<evidence type="ECO:0000313" key="2">
    <source>
        <dbReference type="Proteomes" id="UP000596742"/>
    </source>
</evidence>
<dbReference type="AlphaFoldDB" id="A0A8B6FHE5"/>
<dbReference type="EMBL" id="UYJE01006867">
    <property type="protein sequence ID" value="VDI49741.1"/>
    <property type="molecule type" value="Genomic_DNA"/>
</dbReference>
<sequence length="230" mass="26035">MLFSTYTLTGRVLVFDSNGKRLFDDLTKTDRPCLDITGMGDNYKVAITCGFVNGIEIVDISKSKLKLQKRIPTKNGCFGVAFNDDSLFCCIHREGIQKINLDNYSLSPIVKFDLTFGYITVHNNKLYNTDRDKNTVTCYDMQGQLLLTCQDDTYLKAPCNISVDNNEFVYVVSEEMNSITVLSPDGQDKRMLLTNSDGLKLPRALHFDKLRNRLLVAFEEASTFLFDVSV</sequence>
<name>A0A8B6FHE5_MYTGA</name>
<dbReference type="SUPFAM" id="SSF101898">
    <property type="entry name" value="NHL repeat"/>
    <property type="match status" value="1"/>
</dbReference>
<proteinExistence type="predicted"/>
<dbReference type="OrthoDB" id="6162638at2759"/>
<dbReference type="Gene3D" id="2.120.10.30">
    <property type="entry name" value="TolB, C-terminal domain"/>
    <property type="match status" value="1"/>
</dbReference>
<evidence type="ECO:0000313" key="1">
    <source>
        <dbReference type="EMBL" id="VDI49741.1"/>
    </source>
</evidence>
<keyword evidence="2" id="KW-1185">Reference proteome</keyword>
<organism evidence="1 2">
    <name type="scientific">Mytilus galloprovincialis</name>
    <name type="common">Mediterranean mussel</name>
    <dbReference type="NCBI Taxonomy" id="29158"/>
    <lineage>
        <taxon>Eukaryota</taxon>
        <taxon>Metazoa</taxon>
        <taxon>Spiralia</taxon>
        <taxon>Lophotrochozoa</taxon>
        <taxon>Mollusca</taxon>
        <taxon>Bivalvia</taxon>
        <taxon>Autobranchia</taxon>
        <taxon>Pteriomorphia</taxon>
        <taxon>Mytilida</taxon>
        <taxon>Mytiloidea</taxon>
        <taxon>Mytilidae</taxon>
        <taxon>Mytilinae</taxon>
        <taxon>Mytilus</taxon>
    </lineage>
</organism>
<accession>A0A8B6FHE5</accession>
<dbReference type="Proteomes" id="UP000596742">
    <property type="component" value="Unassembled WGS sequence"/>
</dbReference>
<reference evidence="1" key="1">
    <citation type="submission" date="2018-11" db="EMBL/GenBank/DDBJ databases">
        <authorList>
            <person name="Alioto T."/>
            <person name="Alioto T."/>
        </authorList>
    </citation>
    <scope>NUCLEOTIDE SEQUENCE</scope>
</reference>
<comment type="caution">
    <text evidence="1">The sequence shown here is derived from an EMBL/GenBank/DDBJ whole genome shotgun (WGS) entry which is preliminary data.</text>
</comment>
<dbReference type="InterPro" id="IPR011042">
    <property type="entry name" value="6-blade_b-propeller_TolB-like"/>
</dbReference>
<protein>
    <submittedName>
        <fullName evidence="1">Uncharacterized protein</fullName>
    </submittedName>
</protein>
<gene>
    <name evidence="1" type="ORF">MGAL_10B043211</name>
</gene>